<gene>
    <name evidence="1" type="ORF">Tci_546633</name>
</gene>
<accession>A0A699IQ24</accession>
<evidence type="ECO:0000313" key="1">
    <source>
        <dbReference type="EMBL" id="GEZ74660.1"/>
    </source>
</evidence>
<organism evidence="1">
    <name type="scientific">Tanacetum cinerariifolium</name>
    <name type="common">Dalmatian daisy</name>
    <name type="synonym">Chrysanthemum cinerariifolium</name>
    <dbReference type="NCBI Taxonomy" id="118510"/>
    <lineage>
        <taxon>Eukaryota</taxon>
        <taxon>Viridiplantae</taxon>
        <taxon>Streptophyta</taxon>
        <taxon>Embryophyta</taxon>
        <taxon>Tracheophyta</taxon>
        <taxon>Spermatophyta</taxon>
        <taxon>Magnoliopsida</taxon>
        <taxon>eudicotyledons</taxon>
        <taxon>Gunneridae</taxon>
        <taxon>Pentapetalae</taxon>
        <taxon>asterids</taxon>
        <taxon>campanulids</taxon>
        <taxon>Asterales</taxon>
        <taxon>Asteraceae</taxon>
        <taxon>Asteroideae</taxon>
        <taxon>Anthemideae</taxon>
        <taxon>Anthemidinae</taxon>
        <taxon>Tanacetum</taxon>
    </lineage>
</organism>
<reference evidence="1" key="1">
    <citation type="journal article" date="2019" name="Sci. Rep.">
        <title>Draft genome of Tanacetum cinerariifolium, the natural source of mosquito coil.</title>
        <authorList>
            <person name="Yamashiro T."/>
            <person name="Shiraishi A."/>
            <person name="Satake H."/>
            <person name="Nakayama K."/>
        </authorList>
    </citation>
    <scope>NUCLEOTIDE SEQUENCE</scope>
</reference>
<dbReference type="AlphaFoldDB" id="A0A699IQ24"/>
<name>A0A699IQ24_TANCI</name>
<protein>
    <submittedName>
        <fullName evidence="1">Uncharacterized protein</fullName>
    </submittedName>
</protein>
<proteinExistence type="predicted"/>
<comment type="caution">
    <text evidence="1">The sequence shown here is derived from an EMBL/GenBank/DDBJ whole genome shotgun (WGS) entry which is preliminary data.</text>
</comment>
<dbReference type="EMBL" id="BKCJ010318105">
    <property type="protein sequence ID" value="GEZ74660.1"/>
    <property type="molecule type" value="Genomic_DNA"/>
</dbReference>
<sequence length="205" mass="24614">MSWINSFIPMDSEVVKDKAELTQESSSKRVRVELDQERSKKQKVKDNKESEELKRYLEIILNDGDDMYYNFSKMLKNFDREDLEVLWSIVKARFEKVQPVYDMDCYLLHTLKTIFESHVEDTVWKSQQGLTKLKKWKLFDSCGVHCVSMQNTVYYLLVKKMYPLTNHTLHQMFNNVKLQVDEECEMAYELLRLVKKQLKEEYRAN</sequence>